<feature type="compositionally biased region" description="Low complexity" evidence="1">
    <location>
        <begin position="65"/>
        <end position="81"/>
    </location>
</feature>
<feature type="compositionally biased region" description="Pro residues" evidence="1">
    <location>
        <begin position="1"/>
        <end position="12"/>
    </location>
</feature>
<feature type="region of interest" description="Disordered" evidence="1">
    <location>
        <begin position="263"/>
        <end position="286"/>
    </location>
</feature>
<protein>
    <submittedName>
        <fullName evidence="2">Uncharacterized protein</fullName>
    </submittedName>
</protein>
<name>A0A2G8SUU9_9APHY</name>
<feature type="compositionally biased region" description="Basic residues" evidence="1">
    <location>
        <begin position="426"/>
        <end position="436"/>
    </location>
</feature>
<proteinExistence type="predicted"/>
<gene>
    <name evidence="2" type="ORF">GSI_01243</name>
</gene>
<keyword evidence="3" id="KW-1185">Reference proteome</keyword>
<sequence>MPPPDPRSPSPDPLDLIGYPLPRTPRPRKIVQLEVSDTSPEVRRPYWGPVSRFPSETPSEDADRSSAAPLELPVPSSSPSPDEVDDSPAIRRPWGRFTEGAGPSRLHQPSSAAADSGSDLDDTLPHAFEVGSSPHTPEPGADGGFFTLTALDSALSPSTSEASLPAPDPVSHIDGVGAVVVPFRSEPEFPRPLREAEETLAAQIAAALTNPKDEGLNSETFQTLLEEFLFPRIGAGCNSNNERFKIHQYSQLHAVSCTFKEPPLPIPSGPGKRKRSDVPPTDPDPGMAEILTAVKERRVPDMTSLAMFEDRVPIQGSRAYQLKARKGPKMCITEIKSFDWLDDPDLLIFSLRAVFAKAHYQNYVAAQYLFREDEHLRHVGSFIGAGFAWSFGEFHRSQYPLLYEQPLPITEQEAEDWEESLAVNSPRRKRKKTTRSSKRDGSAYEEDEEDEEEVYAKALGHCPRMPPENTPLEEIFRRFEPPDEELDIIQLINRRKVALIPILDIHGRTYEAFDVIVERMRGWYAPSKKNTDPDHQLVFDADPYERGTCPATVARKRREAAAQD</sequence>
<accession>A0A2G8SUU9</accession>
<feature type="region of interest" description="Disordered" evidence="1">
    <location>
        <begin position="1"/>
        <end position="146"/>
    </location>
</feature>
<feature type="region of interest" description="Disordered" evidence="1">
    <location>
        <begin position="418"/>
        <end position="450"/>
    </location>
</feature>
<dbReference type="AlphaFoldDB" id="A0A2G8SUU9"/>
<evidence type="ECO:0000256" key="1">
    <source>
        <dbReference type="SAM" id="MobiDB-lite"/>
    </source>
</evidence>
<dbReference type="EMBL" id="AYKW01000001">
    <property type="protein sequence ID" value="PIL37549.1"/>
    <property type="molecule type" value="Genomic_DNA"/>
</dbReference>
<dbReference type="STRING" id="1077348.A0A2G8SUU9"/>
<dbReference type="OrthoDB" id="2755814at2759"/>
<dbReference type="Proteomes" id="UP000230002">
    <property type="component" value="Unassembled WGS sequence"/>
</dbReference>
<reference evidence="2 3" key="1">
    <citation type="journal article" date="2015" name="Sci. Rep.">
        <title>Chromosome-level genome map provides insights into diverse defense mechanisms in the medicinal fungus Ganoderma sinense.</title>
        <authorList>
            <person name="Zhu Y."/>
            <person name="Xu J."/>
            <person name="Sun C."/>
            <person name="Zhou S."/>
            <person name="Xu H."/>
            <person name="Nelson D.R."/>
            <person name="Qian J."/>
            <person name="Song J."/>
            <person name="Luo H."/>
            <person name="Xiang L."/>
            <person name="Li Y."/>
            <person name="Xu Z."/>
            <person name="Ji A."/>
            <person name="Wang L."/>
            <person name="Lu S."/>
            <person name="Hayward A."/>
            <person name="Sun W."/>
            <person name="Li X."/>
            <person name="Schwartz D.C."/>
            <person name="Wang Y."/>
            <person name="Chen S."/>
        </authorList>
    </citation>
    <scope>NUCLEOTIDE SEQUENCE [LARGE SCALE GENOMIC DNA]</scope>
    <source>
        <strain evidence="2 3">ZZ0214-1</strain>
    </source>
</reference>
<organism evidence="2 3">
    <name type="scientific">Ganoderma sinense ZZ0214-1</name>
    <dbReference type="NCBI Taxonomy" id="1077348"/>
    <lineage>
        <taxon>Eukaryota</taxon>
        <taxon>Fungi</taxon>
        <taxon>Dikarya</taxon>
        <taxon>Basidiomycota</taxon>
        <taxon>Agaricomycotina</taxon>
        <taxon>Agaricomycetes</taxon>
        <taxon>Polyporales</taxon>
        <taxon>Polyporaceae</taxon>
        <taxon>Ganoderma</taxon>
    </lineage>
</organism>
<evidence type="ECO:0000313" key="2">
    <source>
        <dbReference type="EMBL" id="PIL37549.1"/>
    </source>
</evidence>
<evidence type="ECO:0000313" key="3">
    <source>
        <dbReference type="Proteomes" id="UP000230002"/>
    </source>
</evidence>
<comment type="caution">
    <text evidence="2">The sequence shown here is derived from an EMBL/GenBank/DDBJ whole genome shotgun (WGS) entry which is preliminary data.</text>
</comment>